<keyword evidence="5 6" id="KW-0472">Membrane</keyword>
<comment type="caution">
    <text evidence="8">The sequence shown here is derived from an EMBL/GenBank/DDBJ whole genome shotgun (WGS) entry which is preliminary data.</text>
</comment>
<dbReference type="InterPro" id="IPR007248">
    <property type="entry name" value="Mpv17_PMP22"/>
</dbReference>
<proteinExistence type="inferred from homology"/>
<dbReference type="GeneID" id="93590890"/>
<accession>A0A436ZP71</accession>
<dbReference type="GO" id="GO:0005778">
    <property type="term" value="C:peroxisomal membrane"/>
    <property type="evidence" value="ECO:0007669"/>
    <property type="project" value="TreeGrafter"/>
</dbReference>
<evidence type="ECO:0000256" key="5">
    <source>
        <dbReference type="ARBA" id="ARBA00023136"/>
    </source>
</evidence>
<gene>
    <name evidence="8" type="ORF">DFL_008579</name>
</gene>
<keyword evidence="3 6" id="KW-0812">Transmembrane</keyword>
<organism evidence="8 9">
    <name type="scientific">Arthrobotrys flagrans</name>
    <name type="common">Nematode-trapping fungus</name>
    <name type="synonym">Trichothecium flagrans</name>
    <dbReference type="NCBI Taxonomy" id="97331"/>
    <lineage>
        <taxon>Eukaryota</taxon>
        <taxon>Fungi</taxon>
        <taxon>Dikarya</taxon>
        <taxon>Ascomycota</taxon>
        <taxon>Pezizomycotina</taxon>
        <taxon>Orbiliomycetes</taxon>
        <taxon>Orbiliales</taxon>
        <taxon>Orbiliaceae</taxon>
        <taxon>Arthrobotrys</taxon>
    </lineage>
</organism>
<dbReference type="Proteomes" id="UP000283090">
    <property type="component" value="Unassembled WGS sequence"/>
</dbReference>
<feature type="transmembrane region" description="Helical" evidence="6">
    <location>
        <begin position="99"/>
        <end position="124"/>
    </location>
</feature>
<comment type="similarity">
    <text evidence="2 6">Belongs to the peroxisomal membrane protein PXMP2/4 family.</text>
</comment>
<reference evidence="8 9" key="1">
    <citation type="submission" date="2019-01" db="EMBL/GenBank/DDBJ databases">
        <title>Intercellular communication is required for trap formation in the nematode-trapping fungus Duddingtonia flagrans.</title>
        <authorList>
            <person name="Youssar L."/>
            <person name="Wernet V."/>
            <person name="Hensel N."/>
            <person name="Hildebrandt H.-G."/>
            <person name="Fischer R."/>
        </authorList>
    </citation>
    <scope>NUCLEOTIDE SEQUENCE [LARGE SCALE GENOMIC DNA]</scope>
    <source>
        <strain evidence="8 9">CBS H-5679</strain>
    </source>
</reference>
<evidence type="ECO:0000256" key="3">
    <source>
        <dbReference type="ARBA" id="ARBA00022692"/>
    </source>
</evidence>
<keyword evidence="4 6" id="KW-1133">Transmembrane helix</keyword>
<dbReference type="EMBL" id="SAEB01000012">
    <property type="protein sequence ID" value="RVD80685.1"/>
    <property type="molecule type" value="Genomic_DNA"/>
</dbReference>
<evidence type="ECO:0000256" key="7">
    <source>
        <dbReference type="SAM" id="MobiDB-lite"/>
    </source>
</evidence>
<evidence type="ECO:0000313" key="9">
    <source>
        <dbReference type="Proteomes" id="UP000283090"/>
    </source>
</evidence>
<evidence type="ECO:0008006" key="10">
    <source>
        <dbReference type="Google" id="ProtNLM"/>
    </source>
</evidence>
<sequence length="216" mass="24145">MPVKGKTPGQTYIQSYLHLLQTNPLQTKMVTSGTLSALQELLASLIAGDKKHGSYLTPRVPMMAIYGAFISAPLGHLLINVLQRAFRNRTSTRAKVLQILVSNFIVAPIQNVVYLASMAIIAGARKKENVKAMVRTGFFPVMKVSWITSPLALAFAQKFLPEHAWVPFFNLIGFIIGTYVNALTKKKRMAALEKKKNSQYGKEHHKDSYYSKGDYR</sequence>
<evidence type="ECO:0000256" key="6">
    <source>
        <dbReference type="RuleBase" id="RU363053"/>
    </source>
</evidence>
<dbReference type="PANTHER" id="PTHR11266">
    <property type="entry name" value="PEROXISOMAL MEMBRANE PROTEIN 2, PXMP2 MPV17"/>
    <property type="match status" value="1"/>
</dbReference>
<evidence type="ECO:0000313" key="8">
    <source>
        <dbReference type="EMBL" id="RVD80685.1"/>
    </source>
</evidence>
<protein>
    <recommendedName>
        <fullName evidence="10">Integral membrane protein</fullName>
    </recommendedName>
</protein>
<feature type="transmembrane region" description="Helical" evidence="6">
    <location>
        <begin position="163"/>
        <end position="184"/>
    </location>
</feature>
<evidence type="ECO:0000256" key="2">
    <source>
        <dbReference type="ARBA" id="ARBA00006824"/>
    </source>
</evidence>
<evidence type="ECO:0000256" key="4">
    <source>
        <dbReference type="ARBA" id="ARBA00022989"/>
    </source>
</evidence>
<keyword evidence="9" id="KW-1185">Reference proteome</keyword>
<dbReference type="AlphaFoldDB" id="A0A436ZP71"/>
<dbReference type="OrthoDB" id="860at2759"/>
<name>A0A436ZP71_ARTFL</name>
<dbReference type="Pfam" id="PF04117">
    <property type="entry name" value="Mpv17_PMP22"/>
    <property type="match status" value="1"/>
</dbReference>
<dbReference type="PANTHER" id="PTHR11266:SF93">
    <property type="entry name" value="INTEGRAL MEMBRANE PROTEIN 25D9-6"/>
    <property type="match status" value="1"/>
</dbReference>
<dbReference type="RefSeq" id="XP_067486229.1">
    <property type="nucleotide sequence ID" value="XM_067638330.1"/>
</dbReference>
<feature type="transmembrane region" description="Helical" evidence="6">
    <location>
        <begin position="60"/>
        <end position="79"/>
    </location>
</feature>
<feature type="region of interest" description="Disordered" evidence="7">
    <location>
        <begin position="194"/>
        <end position="216"/>
    </location>
</feature>
<dbReference type="VEuPathDB" id="FungiDB:DFL_008579"/>
<comment type="subcellular location">
    <subcellularLocation>
        <location evidence="1">Membrane</location>
        <topology evidence="1">Multi-pass membrane protein</topology>
    </subcellularLocation>
</comment>
<dbReference type="STRING" id="97331.A0A436ZP71"/>
<evidence type="ECO:0000256" key="1">
    <source>
        <dbReference type="ARBA" id="ARBA00004141"/>
    </source>
</evidence>